<dbReference type="AlphaFoldDB" id="A0A382G643"/>
<dbReference type="SUPFAM" id="SSF53448">
    <property type="entry name" value="Nucleotide-diphospho-sugar transferases"/>
    <property type="match status" value="2"/>
</dbReference>
<dbReference type="PANTHER" id="PTHR43630">
    <property type="entry name" value="POLY-BETA-1,6-N-ACETYL-D-GLUCOSAMINE SYNTHASE"/>
    <property type="match status" value="1"/>
</dbReference>
<protein>
    <recommendedName>
        <fullName evidence="1">Glycosyltransferase 2-like domain-containing protein</fullName>
    </recommendedName>
</protein>
<reference evidence="2" key="1">
    <citation type="submission" date="2018-05" db="EMBL/GenBank/DDBJ databases">
        <authorList>
            <person name="Lanie J.A."/>
            <person name="Ng W.-L."/>
            <person name="Kazmierczak K.M."/>
            <person name="Andrzejewski T.M."/>
            <person name="Davidsen T.M."/>
            <person name="Wayne K.J."/>
            <person name="Tettelin H."/>
            <person name="Glass J.I."/>
            <person name="Rusch D."/>
            <person name="Podicherti R."/>
            <person name="Tsui H.-C.T."/>
            <person name="Winkler M.E."/>
        </authorList>
    </citation>
    <scope>NUCLEOTIDE SEQUENCE</scope>
</reference>
<organism evidence="2">
    <name type="scientific">marine metagenome</name>
    <dbReference type="NCBI Taxonomy" id="408172"/>
    <lineage>
        <taxon>unclassified sequences</taxon>
        <taxon>metagenomes</taxon>
        <taxon>ecological metagenomes</taxon>
    </lineage>
</organism>
<evidence type="ECO:0000259" key="1">
    <source>
        <dbReference type="Pfam" id="PF00535"/>
    </source>
</evidence>
<dbReference type="InterPro" id="IPR029044">
    <property type="entry name" value="Nucleotide-diphossugar_trans"/>
</dbReference>
<gene>
    <name evidence="2" type="ORF">METZ01_LOCUS223089</name>
</gene>
<dbReference type="InterPro" id="IPR019734">
    <property type="entry name" value="TPR_rpt"/>
</dbReference>
<dbReference type="InterPro" id="IPR001173">
    <property type="entry name" value="Glyco_trans_2-like"/>
</dbReference>
<sequence>MIARDEADFLDRCLASVKGLVDEIVVVDTGSQDQTKAVARRHGARLFSLEWTGDFSAARNAALERARGQWVLILDCDETLARRDHDTLRLLLRSDAADAYRITTRNYSSDAGRAEWHASAGTDYATEEKHYTGWFPTTKVRLWRRHAAVRFRGAVHELVEASLQETGQRVGDCLVPVHHYGYAEKERAADRYVEAGERKLESSPDDLQARYELAIAYRDAGRLSEGLDQIRFVVSNTAAAGTGSDYLDPDNVDLVHADLLDRAGHLQEALDVVEGLIERSPASTAAHNNAGSLLTRLGRHHEALAAYGRAHELAPDHEVIAGNLERLKRHLADGAEATPELIAASPVEADRGYRLSACLIARDCATDLARCLDSIATVADEIVVVDTGSQDDTVAV</sequence>
<dbReference type="EMBL" id="UINC01053567">
    <property type="protein sequence ID" value="SVB70235.1"/>
    <property type="molecule type" value="Genomic_DNA"/>
</dbReference>
<feature type="non-terminal residue" evidence="2">
    <location>
        <position position="396"/>
    </location>
</feature>
<dbReference type="CDD" id="cd02511">
    <property type="entry name" value="Beta4Glucosyltransferase"/>
    <property type="match status" value="1"/>
</dbReference>
<accession>A0A382G643</accession>
<dbReference type="PANTHER" id="PTHR43630:SF2">
    <property type="entry name" value="GLYCOSYLTRANSFERASE"/>
    <property type="match status" value="1"/>
</dbReference>
<proteinExistence type="predicted"/>
<dbReference type="SUPFAM" id="SSF48452">
    <property type="entry name" value="TPR-like"/>
    <property type="match status" value="1"/>
</dbReference>
<evidence type="ECO:0000313" key="2">
    <source>
        <dbReference type="EMBL" id="SVB70235.1"/>
    </source>
</evidence>
<dbReference type="Gene3D" id="3.90.550.10">
    <property type="entry name" value="Spore Coat Polysaccharide Biosynthesis Protein SpsA, Chain A"/>
    <property type="match status" value="2"/>
</dbReference>
<dbReference type="Pfam" id="PF00535">
    <property type="entry name" value="Glycos_transf_2"/>
    <property type="match status" value="1"/>
</dbReference>
<dbReference type="InterPro" id="IPR011990">
    <property type="entry name" value="TPR-like_helical_dom_sf"/>
</dbReference>
<name>A0A382G643_9ZZZZ</name>
<dbReference type="SMART" id="SM00028">
    <property type="entry name" value="TPR"/>
    <property type="match status" value="1"/>
</dbReference>
<feature type="domain" description="Glycosyltransferase 2-like" evidence="1">
    <location>
        <begin position="1"/>
        <end position="117"/>
    </location>
</feature>
<dbReference type="PROSITE" id="PS50005">
    <property type="entry name" value="TPR"/>
    <property type="match status" value="1"/>
</dbReference>
<dbReference type="Pfam" id="PF13432">
    <property type="entry name" value="TPR_16"/>
    <property type="match status" value="1"/>
</dbReference>
<dbReference type="Gene3D" id="1.25.40.10">
    <property type="entry name" value="Tetratricopeptide repeat domain"/>
    <property type="match status" value="2"/>
</dbReference>